<dbReference type="EMBL" id="UXUI01012074">
    <property type="protein sequence ID" value="VDD96690.1"/>
    <property type="molecule type" value="Genomic_DNA"/>
</dbReference>
<reference evidence="2 3" key="2">
    <citation type="submission" date="2018-10" db="EMBL/GenBank/DDBJ databases">
        <authorList>
            <consortium name="Pathogen Informatics"/>
        </authorList>
    </citation>
    <scope>NUCLEOTIDE SEQUENCE [LARGE SCALE GENOMIC DNA]</scope>
</reference>
<reference evidence="4" key="1">
    <citation type="submission" date="2017-02" db="UniProtKB">
        <authorList>
            <consortium name="WormBaseParasite"/>
        </authorList>
    </citation>
    <scope>IDENTIFICATION</scope>
</reference>
<evidence type="ECO:0000256" key="1">
    <source>
        <dbReference type="SAM" id="Phobius"/>
    </source>
</evidence>
<keyword evidence="1" id="KW-0812">Transmembrane</keyword>
<evidence type="ECO:0000313" key="4">
    <source>
        <dbReference type="WBParaSite" id="EVEC_0001222201-mRNA-1"/>
    </source>
</evidence>
<protein>
    <submittedName>
        <fullName evidence="4">G_PROTEIN_RECEP_F3_4 domain-containing protein</fullName>
    </submittedName>
</protein>
<dbReference type="OrthoDB" id="5818054at2759"/>
<gene>
    <name evidence="2" type="ORF">EVEC_LOCUS11441</name>
</gene>
<sequence>MLLPLFVLTVGIVNLALGLWLLISTQTLSVVSIVLLSVGSVASVILSIICIVRPKSFMQWPGFAKKLCIRRNSADASANYETTNTLNSENAEIILKNLRGIPYLIQAIQYSMETTCHSNKTDNPDSRVLRTAVIHTAPACHSVVDLEKEAQAAEATSRSLGLEELWTPVNSSLWKNAQLNLSLSSGDSEFSVFPYSETASPRKPQNHYQFEVNVYKLFIYTHTHSSCFRCYLRRSNVYKQ</sequence>
<keyword evidence="1" id="KW-1133">Transmembrane helix</keyword>
<feature type="transmembrane region" description="Helical" evidence="1">
    <location>
        <begin position="28"/>
        <end position="52"/>
    </location>
</feature>
<dbReference type="AlphaFoldDB" id="A0A0N4VMP5"/>
<evidence type="ECO:0000313" key="3">
    <source>
        <dbReference type="Proteomes" id="UP000274131"/>
    </source>
</evidence>
<keyword evidence="3" id="KW-1185">Reference proteome</keyword>
<dbReference type="Proteomes" id="UP000274131">
    <property type="component" value="Unassembled WGS sequence"/>
</dbReference>
<organism evidence="4">
    <name type="scientific">Enterobius vermicularis</name>
    <name type="common">Human pinworm</name>
    <dbReference type="NCBI Taxonomy" id="51028"/>
    <lineage>
        <taxon>Eukaryota</taxon>
        <taxon>Metazoa</taxon>
        <taxon>Ecdysozoa</taxon>
        <taxon>Nematoda</taxon>
        <taxon>Chromadorea</taxon>
        <taxon>Rhabditida</taxon>
        <taxon>Spirurina</taxon>
        <taxon>Oxyuridomorpha</taxon>
        <taxon>Oxyuroidea</taxon>
        <taxon>Oxyuridae</taxon>
        <taxon>Enterobius</taxon>
    </lineage>
</organism>
<keyword evidence="1" id="KW-0472">Membrane</keyword>
<name>A0A0N4VMP5_ENTVE</name>
<proteinExistence type="predicted"/>
<evidence type="ECO:0000313" key="2">
    <source>
        <dbReference type="EMBL" id="VDD96690.1"/>
    </source>
</evidence>
<dbReference type="WBParaSite" id="EVEC_0001222201-mRNA-1">
    <property type="protein sequence ID" value="EVEC_0001222201-mRNA-1"/>
    <property type="gene ID" value="EVEC_0001222201"/>
</dbReference>
<accession>A0A0N4VMP5</accession>